<reference evidence="15 16" key="1">
    <citation type="journal article" date="2016" name="Nat. Commun.">
        <title>Thousands of microbial genomes shed light on interconnected biogeochemical processes in an aquifer system.</title>
        <authorList>
            <person name="Anantharaman K."/>
            <person name="Brown C.T."/>
            <person name="Hug L.A."/>
            <person name="Sharon I."/>
            <person name="Castelle C.J."/>
            <person name="Probst A.J."/>
            <person name="Thomas B.C."/>
            <person name="Singh A."/>
            <person name="Wilkins M.J."/>
            <person name="Karaoz U."/>
            <person name="Brodie E.L."/>
            <person name="Williams K.H."/>
            <person name="Hubbard S.S."/>
            <person name="Banfield J.F."/>
        </authorList>
    </citation>
    <scope>NUCLEOTIDE SEQUENCE [LARGE SCALE GENOMIC DNA]</scope>
</reference>
<dbReference type="GO" id="GO:0008237">
    <property type="term" value="F:metallopeptidase activity"/>
    <property type="evidence" value="ECO:0007669"/>
    <property type="project" value="UniProtKB-KW"/>
</dbReference>
<comment type="similarity">
    <text evidence="3">Belongs to the peptidase M50B family.</text>
</comment>
<evidence type="ECO:0000256" key="1">
    <source>
        <dbReference type="ARBA" id="ARBA00001947"/>
    </source>
</evidence>
<dbReference type="GO" id="GO:0006508">
    <property type="term" value="P:proteolysis"/>
    <property type="evidence" value="ECO:0007669"/>
    <property type="project" value="UniProtKB-KW"/>
</dbReference>
<feature type="transmembrane region" description="Helical" evidence="13">
    <location>
        <begin position="96"/>
        <end position="115"/>
    </location>
</feature>
<evidence type="ECO:0000256" key="3">
    <source>
        <dbReference type="ARBA" id="ARBA00007931"/>
    </source>
</evidence>
<evidence type="ECO:0000256" key="6">
    <source>
        <dbReference type="ARBA" id="ARBA00022692"/>
    </source>
</evidence>
<evidence type="ECO:0000256" key="12">
    <source>
        <dbReference type="ARBA" id="ARBA00023136"/>
    </source>
</evidence>
<dbReference type="Proteomes" id="UP000178179">
    <property type="component" value="Unassembled WGS sequence"/>
</dbReference>
<dbReference type="AlphaFoldDB" id="A0A1G1YV59"/>
<feature type="domain" description="Peptidase M50" evidence="14">
    <location>
        <begin position="128"/>
        <end position="162"/>
    </location>
</feature>
<dbReference type="CDD" id="cd06158">
    <property type="entry name" value="S2P-M50_like_1"/>
    <property type="match status" value="1"/>
</dbReference>
<keyword evidence="7" id="KW-0479">Metal-binding</keyword>
<keyword evidence="8" id="KW-0378">Hydrolase</keyword>
<evidence type="ECO:0000256" key="2">
    <source>
        <dbReference type="ARBA" id="ARBA00004651"/>
    </source>
</evidence>
<dbReference type="InterPro" id="IPR044537">
    <property type="entry name" value="Rip2-like"/>
</dbReference>
<evidence type="ECO:0000256" key="8">
    <source>
        <dbReference type="ARBA" id="ARBA00022801"/>
    </source>
</evidence>
<evidence type="ECO:0000256" key="13">
    <source>
        <dbReference type="SAM" id="Phobius"/>
    </source>
</evidence>
<protein>
    <recommendedName>
        <fullName evidence="14">Peptidase M50 domain-containing protein</fullName>
    </recommendedName>
</protein>
<keyword evidence="11" id="KW-0482">Metalloprotease</keyword>
<comment type="caution">
    <text evidence="15">The sequence shown here is derived from an EMBL/GenBank/DDBJ whole genome shotgun (WGS) entry which is preliminary data.</text>
</comment>
<accession>A0A1G1YV59</accession>
<keyword evidence="12 13" id="KW-0472">Membrane</keyword>
<dbReference type="GO" id="GO:0046872">
    <property type="term" value="F:metal ion binding"/>
    <property type="evidence" value="ECO:0007669"/>
    <property type="project" value="UniProtKB-KW"/>
</dbReference>
<keyword evidence="9" id="KW-0862">Zinc</keyword>
<evidence type="ECO:0000313" key="16">
    <source>
        <dbReference type="Proteomes" id="UP000178179"/>
    </source>
</evidence>
<comment type="subcellular location">
    <subcellularLocation>
        <location evidence="2">Cell membrane</location>
        <topology evidence="2">Multi-pass membrane protein</topology>
    </subcellularLocation>
</comment>
<feature type="transmembrane region" description="Helical" evidence="13">
    <location>
        <begin position="53"/>
        <end position="75"/>
    </location>
</feature>
<feature type="transmembrane region" description="Helical" evidence="13">
    <location>
        <begin position="177"/>
        <end position="203"/>
    </location>
</feature>
<keyword evidence="6 13" id="KW-0812">Transmembrane</keyword>
<dbReference type="PANTHER" id="PTHR35864:SF1">
    <property type="entry name" value="ZINC METALLOPROTEASE YWHC-RELATED"/>
    <property type="match status" value="1"/>
</dbReference>
<evidence type="ECO:0000256" key="9">
    <source>
        <dbReference type="ARBA" id="ARBA00022833"/>
    </source>
</evidence>
<evidence type="ECO:0000256" key="5">
    <source>
        <dbReference type="ARBA" id="ARBA00022670"/>
    </source>
</evidence>
<feature type="transmembrane region" description="Helical" evidence="13">
    <location>
        <begin position="121"/>
        <end position="146"/>
    </location>
</feature>
<keyword evidence="5" id="KW-0645">Protease</keyword>
<dbReference type="Pfam" id="PF02163">
    <property type="entry name" value="Peptidase_M50"/>
    <property type="match status" value="1"/>
</dbReference>
<organism evidence="15 16">
    <name type="scientific">Candidatus Colwellbacteria bacterium GWA2_46_10</name>
    <dbReference type="NCBI Taxonomy" id="1797684"/>
    <lineage>
        <taxon>Bacteria</taxon>
        <taxon>Candidatus Colwelliibacteriota</taxon>
    </lineage>
</organism>
<dbReference type="PANTHER" id="PTHR35864">
    <property type="entry name" value="ZINC METALLOPROTEASE MJ0611-RELATED"/>
    <property type="match status" value="1"/>
</dbReference>
<dbReference type="InterPro" id="IPR052348">
    <property type="entry name" value="Metallopeptidase_M50B"/>
</dbReference>
<keyword evidence="4" id="KW-1003">Cell membrane</keyword>
<proteinExistence type="inferred from homology"/>
<evidence type="ECO:0000313" key="15">
    <source>
        <dbReference type="EMBL" id="OGY56252.1"/>
    </source>
</evidence>
<name>A0A1G1YV59_9BACT</name>
<dbReference type="GO" id="GO:0005886">
    <property type="term" value="C:plasma membrane"/>
    <property type="evidence" value="ECO:0007669"/>
    <property type="project" value="UniProtKB-SubCell"/>
</dbReference>
<evidence type="ECO:0000259" key="14">
    <source>
        <dbReference type="Pfam" id="PF02163"/>
    </source>
</evidence>
<evidence type="ECO:0000256" key="11">
    <source>
        <dbReference type="ARBA" id="ARBA00023049"/>
    </source>
</evidence>
<evidence type="ECO:0000256" key="10">
    <source>
        <dbReference type="ARBA" id="ARBA00022989"/>
    </source>
</evidence>
<dbReference type="EMBL" id="MHIS01000019">
    <property type="protein sequence ID" value="OGY56252.1"/>
    <property type="molecule type" value="Genomic_DNA"/>
</dbReference>
<keyword evidence="10 13" id="KW-1133">Transmembrane helix</keyword>
<comment type="cofactor">
    <cofactor evidence="1">
        <name>Zn(2+)</name>
        <dbReference type="ChEBI" id="CHEBI:29105"/>
    </cofactor>
</comment>
<sequence>MDNITVHIFQIVVLLFSVVIHEVSHGVMALKLGDDTAKNMGRLTLNPIPHLDPIGSVLLPLILIATGSPFIIGWAKPVPYNPMKLYKDFKYGPLKVALMGPGSNLVLALIVGLVIRLGGGFLSPVAMALLVQIVFINVLLAVFNLIPIPPLDGSKILMVLLPPELSRGLQGMEAGGIILVFILLMFFGEAIFYVTTLLSALIIGPIPAF</sequence>
<evidence type="ECO:0000256" key="7">
    <source>
        <dbReference type="ARBA" id="ARBA00022723"/>
    </source>
</evidence>
<dbReference type="InterPro" id="IPR008915">
    <property type="entry name" value="Peptidase_M50"/>
</dbReference>
<gene>
    <name evidence="15" type="ORF">A2119_00450</name>
</gene>
<evidence type="ECO:0000256" key="4">
    <source>
        <dbReference type="ARBA" id="ARBA00022475"/>
    </source>
</evidence>